<evidence type="ECO:0000313" key="8">
    <source>
        <dbReference type="Proteomes" id="UP000722485"/>
    </source>
</evidence>
<dbReference type="EMBL" id="JAANBB010000136">
    <property type="protein sequence ID" value="KAF7548877.1"/>
    <property type="molecule type" value="Genomic_DNA"/>
</dbReference>
<proteinExistence type="inferred from homology"/>
<dbReference type="InterPro" id="IPR031818">
    <property type="entry name" value="Hri1"/>
</dbReference>
<organism evidence="7 8">
    <name type="scientific">Cylindrodendrum hubeiense</name>
    <dbReference type="NCBI Taxonomy" id="595255"/>
    <lineage>
        <taxon>Eukaryota</taxon>
        <taxon>Fungi</taxon>
        <taxon>Dikarya</taxon>
        <taxon>Ascomycota</taxon>
        <taxon>Pezizomycotina</taxon>
        <taxon>Sordariomycetes</taxon>
        <taxon>Hypocreomycetidae</taxon>
        <taxon>Hypocreales</taxon>
        <taxon>Nectriaceae</taxon>
        <taxon>Cylindrodendrum</taxon>
    </lineage>
</organism>
<keyword evidence="8" id="KW-1185">Reference proteome</keyword>
<protein>
    <recommendedName>
        <fullName evidence="4">Protein HRI1</fullName>
    </recommendedName>
</protein>
<evidence type="ECO:0000256" key="4">
    <source>
        <dbReference type="ARBA" id="ARBA00017063"/>
    </source>
</evidence>
<dbReference type="OrthoDB" id="4045395at2759"/>
<name>A0A9P5H9K4_9HYPO</name>
<comment type="subcellular location">
    <subcellularLocation>
        <location evidence="2">Cytoplasm</location>
    </subcellularLocation>
    <subcellularLocation>
        <location evidence="1">Nucleus</location>
    </subcellularLocation>
</comment>
<dbReference type="Gene3D" id="2.40.128.320">
    <property type="entry name" value="Protein HRI1, N-terminal domain"/>
    <property type="match status" value="1"/>
</dbReference>
<dbReference type="Pfam" id="PF16815">
    <property type="entry name" value="HRI1"/>
    <property type="match status" value="1"/>
</dbReference>
<evidence type="ECO:0000313" key="7">
    <source>
        <dbReference type="EMBL" id="KAF7548877.1"/>
    </source>
</evidence>
<gene>
    <name evidence="7" type="ORF">G7Z17_g6770</name>
</gene>
<dbReference type="CDD" id="cd11692">
    <property type="entry name" value="HRI1_N_like"/>
    <property type="match status" value="1"/>
</dbReference>
<dbReference type="AlphaFoldDB" id="A0A9P5H9K4"/>
<reference evidence="7" key="1">
    <citation type="submission" date="2020-03" db="EMBL/GenBank/DDBJ databases">
        <title>Draft Genome Sequence of Cylindrodendrum hubeiense.</title>
        <authorList>
            <person name="Buettner E."/>
            <person name="Kellner H."/>
        </authorList>
    </citation>
    <scope>NUCLEOTIDE SEQUENCE</scope>
    <source>
        <strain evidence="7">IHI 201604</strain>
    </source>
</reference>
<evidence type="ECO:0000256" key="1">
    <source>
        <dbReference type="ARBA" id="ARBA00004123"/>
    </source>
</evidence>
<comment type="similarity">
    <text evidence="3">Belongs to the HRI1 family.</text>
</comment>
<accession>A0A9P5H9K4</accession>
<evidence type="ECO:0000256" key="3">
    <source>
        <dbReference type="ARBA" id="ARBA00005229"/>
    </source>
</evidence>
<dbReference type="GO" id="GO:0005737">
    <property type="term" value="C:cytoplasm"/>
    <property type="evidence" value="ECO:0007669"/>
    <property type="project" value="UniProtKB-SubCell"/>
</dbReference>
<evidence type="ECO:0000256" key="2">
    <source>
        <dbReference type="ARBA" id="ARBA00004496"/>
    </source>
</evidence>
<dbReference type="GO" id="GO:0005634">
    <property type="term" value="C:nucleus"/>
    <property type="evidence" value="ECO:0007669"/>
    <property type="project" value="UniProtKB-SubCell"/>
</dbReference>
<dbReference type="InterPro" id="IPR043047">
    <property type="entry name" value="Hri1_N_sf"/>
</dbReference>
<keyword evidence="6" id="KW-0539">Nucleus</keyword>
<dbReference type="CDD" id="cd11693">
    <property type="entry name" value="HRI1_C_like"/>
    <property type="match status" value="1"/>
</dbReference>
<dbReference type="InterPro" id="IPR038744">
    <property type="entry name" value="Hri1_N"/>
</dbReference>
<keyword evidence="5" id="KW-0963">Cytoplasm</keyword>
<dbReference type="Proteomes" id="UP000722485">
    <property type="component" value="Unassembled WGS sequence"/>
</dbReference>
<evidence type="ECO:0000256" key="6">
    <source>
        <dbReference type="ARBA" id="ARBA00023242"/>
    </source>
</evidence>
<comment type="caution">
    <text evidence="7">The sequence shown here is derived from an EMBL/GenBank/DDBJ whole genome shotgun (WGS) entry which is preliminary data.</text>
</comment>
<dbReference type="Gene3D" id="2.40.128.310">
    <property type="entry name" value="Protein HRI1, C-terminal domain"/>
    <property type="match status" value="1"/>
</dbReference>
<evidence type="ECO:0000256" key="5">
    <source>
        <dbReference type="ARBA" id="ARBA00022490"/>
    </source>
</evidence>
<sequence length="239" mass="26766">MGSISLREHIRWLPDEASEPTSTIVVTSPQRRYVDLRIFRPEGDQKAWAGQEEALPVDRLEWGIAGTSSSWLRDDGKGGQIRHSQWEHWIDSHTTEPENATDEGDMFPQPNGTTLETGSMVNPATGKDTAYEEVWLDIDPIPTTTSDVKSIVLHMENETGGRGSVVRLGQYCQGFLREGDLMTAERWEWAADKGWKRTIRMGDAVLPCEKVLDDELEVRKGDVVEIGGQSWKAVEVSGE</sequence>